<evidence type="ECO:0008006" key="6">
    <source>
        <dbReference type="Google" id="ProtNLM"/>
    </source>
</evidence>
<evidence type="ECO:0000256" key="1">
    <source>
        <dbReference type="SAM" id="SignalP"/>
    </source>
</evidence>
<dbReference type="EMBL" id="LCWV01000003">
    <property type="protein sequence ID" value="PWI74979.1"/>
    <property type="molecule type" value="Genomic_DNA"/>
</dbReference>
<name>A0A179H3Q2_PURLI</name>
<evidence type="ECO:0000313" key="5">
    <source>
        <dbReference type="Proteomes" id="UP000245956"/>
    </source>
</evidence>
<dbReference type="PANTHER" id="PTHR35605">
    <property type="entry name" value="ECP2 EFFECTOR PROTEIN DOMAIN-CONTAINING PROTEIN-RELATED"/>
    <property type="match status" value="1"/>
</dbReference>
<dbReference type="AlphaFoldDB" id="A0A179H3Q2"/>
<reference evidence="3" key="1">
    <citation type="submission" date="2015-05" db="EMBL/GenBank/DDBJ databases">
        <authorList>
            <person name="Wang D.B."/>
            <person name="Wang M."/>
        </authorList>
    </citation>
    <scope>NUCLEOTIDE SEQUENCE</scope>
    <source>
        <strain evidence="3">36-1</strain>
    </source>
</reference>
<evidence type="ECO:0000313" key="4">
    <source>
        <dbReference type="Proteomes" id="UP000078240"/>
    </source>
</evidence>
<accession>A0A179H3Q2</accession>
<dbReference type="Proteomes" id="UP000245956">
    <property type="component" value="Unassembled WGS sequence"/>
</dbReference>
<gene>
    <name evidence="3" type="ORF">PCL_08293</name>
    <name evidence="2" type="ORF">VFPBJ_03604</name>
</gene>
<evidence type="ECO:0000313" key="2">
    <source>
        <dbReference type="EMBL" id="OAQ84836.1"/>
    </source>
</evidence>
<dbReference type="Proteomes" id="UP000078240">
    <property type="component" value="Unassembled WGS sequence"/>
</dbReference>
<evidence type="ECO:0000313" key="3">
    <source>
        <dbReference type="EMBL" id="PWI74979.1"/>
    </source>
</evidence>
<reference evidence="2 4" key="3">
    <citation type="submission" date="2016-01" db="EMBL/GenBank/DDBJ databases">
        <title>Biosynthesis of antibiotic leucinostatins and their inhibition on Phytophthora in bio-control Purpureocillium lilacinum.</title>
        <authorList>
            <person name="Wang G."/>
            <person name="Liu Z."/>
            <person name="Lin R."/>
            <person name="Li E."/>
            <person name="Mao Z."/>
            <person name="Ling J."/>
            <person name="Yin W."/>
            <person name="Xie B."/>
        </authorList>
    </citation>
    <scope>NUCLEOTIDE SEQUENCE [LARGE SCALE GENOMIC DNA]</scope>
    <source>
        <strain evidence="2">PLBJ-1</strain>
    </source>
</reference>
<protein>
    <recommendedName>
        <fullName evidence="6">Secreted protein</fullName>
    </recommendedName>
</protein>
<dbReference type="EMBL" id="LSBH01000002">
    <property type="protein sequence ID" value="OAQ84836.1"/>
    <property type="molecule type" value="Genomic_DNA"/>
</dbReference>
<reference evidence="3 5" key="2">
    <citation type="journal article" date="2016" name="Front. Microbiol.">
        <title>Genome and transcriptome sequences reveal the specific parasitism of the nematophagous Purpureocillium lilacinum 36-1.</title>
        <authorList>
            <person name="Xie J."/>
            <person name="Li S."/>
            <person name="Mo C."/>
            <person name="Xiao X."/>
            <person name="Peng D."/>
            <person name="Wang G."/>
            <person name="Xiao Y."/>
        </authorList>
    </citation>
    <scope>NUCLEOTIDE SEQUENCE [LARGE SCALE GENOMIC DNA]</scope>
    <source>
        <strain evidence="3 5">36-1</strain>
    </source>
</reference>
<proteinExistence type="predicted"/>
<dbReference type="PANTHER" id="PTHR35605:SF1">
    <property type="entry name" value="ECP2 EFFECTOR PROTEIN DOMAIN-CONTAINING PROTEIN-RELATED"/>
    <property type="match status" value="1"/>
</dbReference>
<organism evidence="2 4">
    <name type="scientific">Purpureocillium lilacinum</name>
    <name type="common">Paecilomyces lilacinus</name>
    <dbReference type="NCBI Taxonomy" id="33203"/>
    <lineage>
        <taxon>Eukaryota</taxon>
        <taxon>Fungi</taxon>
        <taxon>Dikarya</taxon>
        <taxon>Ascomycota</taxon>
        <taxon>Pezizomycotina</taxon>
        <taxon>Sordariomycetes</taxon>
        <taxon>Hypocreomycetidae</taxon>
        <taxon>Hypocreales</taxon>
        <taxon>Ophiocordycipitaceae</taxon>
        <taxon>Purpureocillium</taxon>
    </lineage>
</organism>
<feature type="signal peptide" evidence="1">
    <location>
        <begin position="1"/>
        <end position="19"/>
    </location>
</feature>
<comment type="caution">
    <text evidence="2">The sequence shown here is derived from an EMBL/GenBank/DDBJ whole genome shotgun (WGS) entry which is preliminary data.</text>
</comment>
<keyword evidence="1" id="KW-0732">Signal</keyword>
<feature type="chain" id="PRO_5036010340" description="Secreted protein" evidence="1">
    <location>
        <begin position="20"/>
        <end position="213"/>
    </location>
</feature>
<sequence length="213" mass="23654">MKSAVVFNVLGAFVLGAFGLGPKIDEYGTLIAPSGGKYTSFIPSWEIEVTPGETAILNGTIQEVKAQLLELNPRWEAEVGHTLDRRIIADYPDCRKNGAFKFGDDVHCGRWKDAGIDWHDTLWHAEMHLWGWPGKPKNGAGPGNCGRVSCENNIGVWWCNDEPHPKELGSFDWIADGICIVLKHELCYRVGSAQIFNKDNWNVIISSDEGLQC</sequence>